<feature type="region of interest" description="Disordered" evidence="1">
    <location>
        <begin position="139"/>
        <end position="164"/>
    </location>
</feature>
<evidence type="ECO:0000313" key="2">
    <source>
        <dbReference type="EMBL" id="ETN66006.1"/>
    </source>
</evidence>
<dbReference type="EnsemblMetazoa" id="ADAC002220-RA">
    <property type="protein sequence ID" value="ADAC002220-PA"/>
    <property type="gene ID" value="ADAC002220"/>
</dbReference>
<reference evidence="3" key="4">
    <citation type="submission" date="2015-06" db="UniProtKB">
        <authorList>
            <consortium name="EnsemblMetazoa"/>
        </authorList>
    </citation>
    <scope>IDENTIFICATION</scope>
</reference>
<organism evidence="2">
    <name type="scientific">Anopheles darlingi</name>
    <name type="common">Mosquito</name>
    <dbReference type="NCBI Taxonomy" id="43151"/>
    <lineage>
        <taxon>Eukaryota</taxon>
        <taxon>Metazoa</taxon>
        <taxon>Ecdysozoa</taxon>
        <taxon>Arthropoda</taxon>
        <taxon>Hexapoda</taxon>
        <taxon>Insecta</taxon>
        <taxon>Pterygota</taxon>
        <taxon>Neoptera</taxon>
        <taxon>Endopterygota</taxon>
        <taxon>Diptera</taxon>
        <taxon>Nematocera</taxon>
        <taxon>Culicoidea</taxon>
        <taxon>Culicidae</taxon>
        <taxon>Anophelinae</taxon>
        <taxon>Anopheles</taxon>
    </lineage>
</organism>
<reference evidence="2 4" key="1">
    <citation type="journal article" date="2010" name="BMC Genomics">
        <title>Combination of measures distinguishes pre-miRNAs from other stem-loops in the genome of the newly sequenced Anopheles darlingi.</title>
        <authorList>
            <person name="Mendes N.D."/>
            <person name="Freitas A.T."/>
            <person name="Vasconcelos A.T."/>
            <person name="Sagot M.F."/>
        </authorList>
    </citation>
    <scope>NUCLEOTIDE SEQUENCE</scope>
</reference>
<evidence type="ECO:0000256" key="1">
    <source>
        <dbReference type="SAM" id="MobiDB-lite"/>
    </source>
</evidence>
<proteinExistence type="predicted"/>
<gene>
    <name evidence="2" type="ORF">AND_002220</name>
</gene>
<evidence type="ECO:0000313" key="4">
    <source>
        <dbReference type="Proteomes" id="UP000000673"/>
    </source>
</evidence>
<dbReference type="EMBL" id="ADMH02000541">
    <property type="protein sequence ID" value="ETN66006.1"/>
    <property type="molecule type" value="Genomic_DNA"/>
</dbReference>
<keyword evidence="4" id="KW-1185">Reference proteome</keyword>
<name>W5JPG2_ANODA</name>
<reference evidence="2" key="2">
    <citation type="submission" date="2010-05" db="EMBL/GenBank/DDBJ databases">
        <authorList>
            <person name="Almeida L.G."/>
            <person name="Nicolas M.F."/>
            <person name="Souza R.C."/>
            <person name="Vasconcelos A.T.R."/>
        </authorList>
    </citation>
    <scope>NUCLEOTIDE SEQUENCE</scope>
</reference>
<dbReference type="HOGENOM" id="CLU_1620412_0_0_1"/>
<accession>W5JPG2</accession>
<dbReference type="AlphaFoldDB" id="W5JPG2"/>
<dbReference type="VEuPathDB" id="VectorBase:ADAC002220"/>
<dbReference type="VEuPathDB" id="VectorBase:ADAR2_001206"/>
<dbReference type="STRING" id="43151.W5JPG2"/>
<protein>
    <submittedName>
        <fullName evidence="2 3">Uncharacterized protein</fullName>
    </submittedName>
</protein>
<evidence type="ECO:0000313" key="3">
    <source>
        <dbReference type="EnsemblMetazoa" id="ADAC002220-PA"/>
    </source>
</evidence>
<reference evidence="2" key="3">
    <citation type="journal article" date="2013" name="Nucleic Acids Res.">
        <title>The genome of Anopheles darlingi, the main neotropical malaria vector.</title>
        <authorList>
            <person name="Marinotti O."/>
            <person name="Cerqueira G.C."/>
            <person name="de Almeida L.G."/>
            <person name="Ferro M.I."/>
            <person name="Loreto E.L."/>
            <person name="Zaha A."/>
            <person name="Teixeira S.M."/>
            <person name="Wespiser A.R."/>
            <person name="Almeida E Silva A."/>
            <person name="Schlindwein A.D."/>
            <person name="Pacheco A.C."/>
            <person name="Silva A.L."/>
            <person name="Graveley B.R."/>
            <person name="Walenz B.P."/>
            <person name="Lima Bde A."/>
            <person name="Ribeiro C.A."/>
            <person name="Nunes-Silva C.G."/>
            <person name="de Carvalho C.R."/>
            <person name="Soares C.M."/>
            <person name="de Menezes C.B."/>
            <person name="Matiolli C."/>
            <person name="Caffrey D."/>
            <person name="Araujo D.A."/>
            <person name="de Oliveira D.M."/>
            <person name="Golenbock D."/>
            <person name="Grisard E.C."/>
            <person name="Fantinatti-Garboggini F."/>
            <person name="de Carvalho F.M."/>
            <person name="Barcellos F.G."/>
            <person name="Prosdocimi F."/>
            <person name="May G."/>
            <person name="Azevedo Junior G.M."/>
            <person name="Guimaraes G.M."/>
            <person name="Goldman G.H."/>
            <person name="Padilha I.Q."/>
            <person name="Batista Jda S."/>
            <person name="Ferro J.A."/>
            <person name="Ribeiro J.M."/>
            <person name="Fietto J.L."/>
            <person name="Dabbas K.M."/>
            <person name="Cerdeira L."/>
            <person name="Agnez-Lima L.F."/>
            <person name="Brocchi M."/>
            <person name="de Carvalho M.O."/>
            <person name="Teixeira Mde M."/>
            <person name="Diniz Maia Mde M."/>
            <person name="Goldman M.H."/>
            <person name="Cruz Schneider M.P."/>
            <person name="Felipe M.S."/>
            <person name="Hungria M."/>
            <person name="Nicolas M.F."/>
            <person name="Pereira M."/>
            <person name="Montes M.A."/>
            <person name="Cantao M.E."/>
            <person name="Vincentz M."/>
            <person name="Rafael M.S."/>
            <person name="Silverman N."/>
            <person name="Stoco P.H."/>
            <person name="Souza R.C."/>
            <person name="Vicentini R."/>
            <person name="Gazzinelli R.T."/>
            <person name="Neves Rde O."/>
            <person name="Silva R."/>
            <person name="Astolfi-Filho S."/>
            <person name="Maciel T.E."/>
            <person name="Urmenyi T.P."/>
            <person name="Tadei W.P."/>
            <person name="Camargo E.P."/>
            <person name="de Vasconcelos A.T."/>
        </authorList>
    </citation>
    <scope>NUCLEOTIDE SEQUENCE</scope>
</reference>
<dbReference type="Proteomes" id="UP000000673">
    <property type="component" value="Unassembled WGS sequence"/>
</dbReference>
<sequence length="164" mass="18004">MPFELPMRSLAQLLCDRELAVDGETREAKGGTEGCRVLPSVAASMNTTSPKSSLAKLGLHPKTKPFRVMVLGQSGVGKTAIHRSHKEKATDYRLHDCSSINIQTESSNETDARRFELHGSTPSYWRGKIDGTWTLMAKGTKPHNPRQFRDTTIGADPKPEIGST</sequence>